<dbReference type="STRING" id="363999.A0A439D5N6"/>
<evidence type="ECO:0000256" key="1">
    <source>
        <dbReference type="SAM" id="MobiDB-lite"/>
    </source>
</evidence>
<sequence length="314" mass="35414">MVLAQAMKDFILVHRQVPLLARRTIKAIIQDNTTSIQLLAQGEAYRGVFLMAHHSPLPMAVHIQLLPIDMMSNLLVYFKALPILPLIELLIKHTSSIIHLPLARSERRFPDQPAGVPSPVNSTPPALSAKASPFLEGSRPQQQDRSDTVLVNLKGMEKYTTEEFSWEEEMIFKELPDKTTRDLIREPLPAEWTDDPIMPPKYDKETITSRYINPTNVDDFALNVRETKAWQVMQYHPAFLPPTEIRIEKLWEYEKALNRPACIINKADIILPAAVAVDNVGNHGIQERERSAKRDICGTVGKAIQAMINSATSG</sequence>
<accession>A0A439D5N6</accession>
<comment type="caution">
    <text evidence="2">The sequence shown here is derived from an EMBL/GenBank/DDBJ whole genome shotgun (WGS) entry which is preliminary data.</text>
</comment>
<feature type="region of interest" description="Disordered" evidence="1">
    <location>
        <begin position="109"/>
        <end position="144"/>
    </location>
</feature>
<reference evidence="2 3" key="1">
    <citation type="submission" date="2018-12" db="EMBL/GenBank/DDBJ databases">
        <title>Draft genome sequence of Xylaria grammica IHI A82.</title>
        <authorList>
            <person name="Buettner E."/>
            <person name="Kellner H."/>
        </authorList>
    </citation>
    <scope>NUCLEOTIDE SEQUENCE [LARGE SCALE GENOMIC DNA]</scope>
    <source>
        <strain evidence="2 3">IHI A82</strain>
    </source>
</reference>
<organism evidence="2 3">
    <name type="scientific">Xylaria grammica</name>
    <dbReference type="NCBI Taxonomy" id="363999"/>
    <lineage>
        <taxon>Eukaryota</taxon>
        <taxon>Fungi</taxon>
        <taxon>Dikarya</taxon>
        <taxon>Ascomycota</taxon>
        <taxon>Pezizomycotina</taxon>
        <taxon>Sordariomycetes</taxon>
        <taxon>Xylariomycetidae</taxon>
        <taxon>Xylariales</taxon>
        <taxon>Xylariaceae</taxon>
        <taxon>Xylaria</taxon>
    </lineage>
</organism>
<dbReference type="EMBL" id="RYZI01000143">
    <property type="protein sequence ID" value="RWA09711.1"/>
    <property type="molecule type" value="Genomic_DNA"/>
</dbReference>
<name>A0A439D5N6_9PEZI</name>
<dbReference type="AlphaFoldDB" id="A0A439D5N6"/>
<evidence type="ECO:0000313" key="3">
    <source>
        <dbReference type="Proteomes" id="UP000286045"/>
    </source>
</evidence>
<protein>
    <submittedName>
        <fullName evidence="2">Uncharacterized protein</fullName>
    </submittedName>
</protein>
<proteinExistence type="predicted"/>
<keyword evidence="3" id="KW-1185">Reference proteome</keyword>
<dbReference type="Proteomes" id="UP000286045">
    <property type="component" value="Unassembled WGS sequence"/>
</dbReference>
<gene>
    <name evidence="2" type="ORF">EKO27_g5396</name>
</gene>
<evidence type="ECO:0000313" key="2">
    <source>
        <dbReference type="EMBL" id="RWA09711.1"/>
    </source>
</evidence>